<keyword evidence="3" id="KW-1185">Reference proteome</keyword>
<evidence type="ECO:0000256" key="1">
    <source>
        <dbReference type="SAM" id="SignalP"/>
    </source>
</evidence>
<feature type="chain" id="PRO_5015314794" description="Pectinesterase inhibitor domain-containing protein" evidence="1">
    <location>
        <begin position="26"/>
        <end position="136"/>
    </location>
</feature>
<dbReference type="Gramene" id="Mp2g20590.1">
    <property type="protein sequence ID" value="Mp2g20590.1.cds1"/>
    <property type="gene ID" value="Mp2g20590"/>
</dbReference>
<protein>
    <recommendedName>
        <fullName evidence="4">Pectinesterase inhibitor domain-containing protein</fullName>
    </recommendedName>
</protein>
<evidence type="ECO:0008006" key="4">
    <source>
        <dbReference type="Google" id="ProtNLM"/>
    </source>
</evidence>
<dbReference type="Proteomes" id="UP000244005">
    <property type="component" value="Unassembled WGS sequence"/>
</dbReference>
<accession>A0A2R6W0X1</accession>
<name>A0A2R6W0X1_MARPO</name>
<feature type="signal peptide" evidence="1">
    <location>
        <begin position="1"/>
        <end position="25"/>
    </location>
</feature>
<dbReference type="EMBL" id="KZ772863">
    <property type="protein sequence ID" value="PTQ27517.1"/>
    <property type="molecule type" value="Genomic_DNA"/>
</dbReference>
<proteinExistence type="predicted"/>
<sequence length="136" mass="15040">MRAARQIRFGLLLALLAAVSIQGMADHDLSSGFLASSKALAIESRQSVLRLGLANLTWGKFAATYAVDWAQHYGTTADLVQAQSQQTCHETVQFASWALNRMEQDAKDTLPDEIVSRSHLVKKLFGRYPPVAYVFN</sequence>
<dbReference type="OrthoDB" id="10294798at2759"/>
<evidence type="ECO:0000313" key="3">
    <source>
        <dbReference type="Proteomes" id="UP000244005"/>
    </source>
</evidence>
<gene>
    <name evidence="2" type="ORF">MARPO_0195s0009</name>
</gene>
<evidence type="ECO:0000313" key="2">
    <source>
        <dbReference type="EMBL" id="PTQ27517.1"/>
    </source>
</evidence>
<reference evidence="3" key="1">
    <citation type="journal article" date="2017" name="Cell">
        <title>Insights into land plant evolution garnered from the Marchantia polymorpha genome.</title>
        <authorList>
            <person name="Bowman J.L."/>
            <person name="Kohchi T."/>
            <person name="Yamato K.T."/>
            <person name="Jenkins J."/>
            <person name="Shu S."/>
            <person name="Ishizaki K."/>
            <person name="Yamaoka S."/>
            <person name="Nishihama R."/>
            <person name="Nakamura Y."/>
            <person name="Berger F."/>
            <person name="Adam C."/>
            <person name="Aki S.S."/>
            <person name="Althoff F."/>
            <person name="Araki T."/>
            <person name="Arteaga-Vazquez M.A."/>
            <person name="Balasubrmanian S."/>
            <person name="Barry K."/>
            <person name="Bauer D."/>
            <person name="Boehm C.R."/>
            <person name="Briginshaw L."/>
            <person name="Caballero-Perez J."/>
            <person name="Catarino B."/>
            <person name="Chen F."/>
            <person name="Chiyoda S."/>
            <person name="Chovatia M."/>
            <person name="Davies K.M."/>
            <person name="Delmans M."/>
            <person name="Demura T."/>
            <person name="Dierschke T."/>
            <person name="Dolan L."/>
            <person name="Dorantes-Acosta A.E."/>
            <person name="Eklund D.M."/>
            <person name="Florent S.N."/>
            <person name="Flores-Sandoval E."/>
            <person name="Fujiyama A."/>
            <person name="Fukuzawa H."/>
            <person name="Galik B."/>
            <person name="Grimanelli D."/>
            <person name="Grimwood J."/>
            <person name="Grossniklaus U."/>
            <person name="Hamada T."/>
            <person name="Haseloff J."/>
            <person name="Hetherington A.J."/>
            <person name="Higo A."/>
            <person name="Hirakawa Y."/>
            <person name="Hundley H.N."/>
            <person name="Ikeda Y."/>
            <person name="Inoue K."/>
            <person name="Inoue S.I."/>
            <person name="Ishida S."/>
            <person name="Jia Q."/>
            <person name="Kakita M."/>
            <person name="Kanazawa T."/>
            <person name="Kawai Y."/>
            <person name="Kawashima T."/>
            <person name="Kennedy M."/>
            <person name="Kinose K."/>
            <person name="Kinoshita T."/>
            <person name="Kohara Y."/>
            <person name="Koide E."/>
            <person name="Komatsu K."/>
            <person name="Kopischke S."/>
            <person name="Kubo M."/>
            <person name="Kyozuka J."/>
            <person name="Lagercrantz U."/>
            <person name="Lin S.S."/>
            <person name="Lindquist E."/>
            <person name="Lipzen A.M."/>
            <person name="Lu C.W."/>
            <person name="De Luna E."/>
            <person name="Martienssen R.A."/>
            <person name="Minamino N."/>
            <person name="Mizutani M."/>
            <person name="Mizutani M."/>
            <person name="Mochizuki N."/>
            <person name="Monte I."/>
            <person name="Mosher R."/>
            <person name="Nagasaki H."/>
            <person name="Nakagami H."/>
            <person name="Naramoto S."/>
            <person name="Nishitani K."/>
            <person name="Ohtani M."/>
            <person name="Okamoto T."/>
            <person name="Okumura M."/>
            <person name="Phillips J."/>
            <person name="Pollak B."/>
            <person name="Reinders A."/>
            <person name="Rovekamp M."/>
            <person name="Sano R."/>
            <person name="Sawa S."/>
            <person name="Schmid M.W."/>
            <person name="Shirakawa M."/>
            <person name="Solano R."/>
            <person name="Spunde A."/>
            <person name="Suetsugu N."/>
            <person name="Sugano S."/>
            <person name="Sugiyama A."/>
            <person name="Sun R."/>
            <person name="Suzuki Y."/>
            <person name="Takenaka M."/>
            <person name="Takezawa D."/>
            <person name="Tomogane H."/>
            <person name="Tsuzuki M."/>
            <person name="Ueda T."/>
            <person name="Umeda M."/>
            <person name="Ward J.M."/>
            <person name="Watanabe Y."/>
            <person name="Yazaki K."/>
            <person name="Yokoyama R."/>
            <person name="Yoshitake Y."/>
            <person name="Yotsui I."/>
            <person name="Zachgo S."/>
            <person name="Schmutz J."/>
        </authorList>
    </citation>
    <scope>NUCLEOTIDE SEQUENCE [LARGE SCALE GENOMIC DNA]</scope>
    <source>
        <strain evidence="3">Tak-1</strain>
    </source>
</reference>
<dbReference type="AlphaFoldDB" id="A0A2R6W0X1"/>
<keyword evidence="1" id="KW-0732">Signal</keyword>
<organism evidence="2 3">
    <name type="scientific">Marchantia polymorpha</name>
    <name type="common">Common liverwort</name>
    <name type="synonym">Marchantia aquatica</name>
    <dbReference type="NCBI Taxonomy" id="3197"/>
    <lineage>
        <taxon>Eukaryota</taxon>
        <taxon>Viridiplantae</taxon>
        <taxon>Streptophyta</taxon>
        <taxon>Embryophyta</taxon>
        <taxon>Marchantiophyta</taxon>
        <taxon>Marchantiopsida</taxon>
        <taxon>Marchantiidae</taxon>
        <taxon>Marchantiales</taxon>
        <taxon>Marchantiaceae</taxon>
        <taxon>Marchantia</taxon>
    </lineage>
</organism>